<dbReference type="SMART" id="SM00612">
    <property type="entry name" value="Kelch"/>
    <property type="match status" value="2"/>
</dbReference>
<dbReference type="InterPro" id="IPR015915">
    <property type="entry name" value="Kelch-typ_b-propeller"/>
</dbReference>
<sequence length="153" mass="17408">METECIAYNVKNKKTISLPNLKTGRCWATSIKVGNDIFVIGGTDKPSSNNPQHNCEMLAWIKQTEWKAFPDLLKARGYCGSAYFEKHIFVTGGYNAGALKSCEKFDIYNNKWIGFNNMMHERFGHGTKLTMVLFTALEVTTARSHYLHVKDMM</sequence>
<proteinExistence type="evidence at transcript level"/>
<dbReference type="Pfam" id="PF01344">
    <property type="entry name" value="Kelch_1"/>
    <property type="match status" value="1"/>
</dbReference>
<name>A0A6F9DG58_9ASCI</name>
<evidence type="ECO:0000256" key="2">
    <source>
        <dbReference type="ARBA" id="ARBA00022737"/>
    </source>
</evidence>
<dbReference type="PANTHER" id="PTHR46260">
    <property type="entry name" value="RING-TYPE DOMAIN-CONTAINING PROTEIN"/>
    <property type="match status" value="1"/>
</dbReference>
<keyword evidence="2" id="KW-0677">Repeat</keyword>
<organism evidence="3">
    <name type="scientific">Phallusia mammillata</name>
    <dbReference type="NCBI Taxonomy" id="59560"/>
    <lineage>
        <taxon>Eukaryota</taxon>
        <taxon>Metazoa</taxon>
        <taxon>Chordata</taxon>
        <taxon>Tunicata</taxon>
        <taxon>Ascidiacea</taxon>
        <taxon>Phlebobranchia</taxon>
        <taxon>Ascidiidae</taxon>
        <taxon>Phallusia</taxon>
    </lineage>
</organism>
<accession>A0A6F9DG58</accession>
<dbReference type="EMBL" id="LR786257">
    <property type="protein sequence ID" value="CAB3259391.1"/>
    <property type="molecule type" value="mRNA"/>
</dbReference>
<dbReference type="PANTHER" id="PTHR46260:SF3">
    <property type="entry name" value="RING-TYPE DOMAIN-CONTAINING PROTEIN"/>
    <property type="match status" value="1"/>
</dbReference>
<dbReference type="Gene3D" id="2.120.10.80">
    <property type="entry name" value="Kelch-type beta propeller"/>
    <property type="match status" value="1"/>
</dbReference>
<dbReference type="AlphaFoldDB" id="A0A6F9DG58"/>
<evidence type="ECO:0000256" key="1">
    <source>
        <dbReference type="ARBA" id="ARBA00022441"/>
    </source>
</evidence>
<gene>
    <name evidence="3" type="primary">Klhl12-013</name>
</gene>
<dbReference type="InterPro" id="IPR006652">
    <property type="entry name" value="Kelch_1"/>
</dbReference>
<dbReference type="SUPFAM" id="SSF117281">
    <property type="entry name" value="Kelch motif"/>
    <property type="match status" value="1"/>
</dbReference>
<keyword evidence="1" id="KW-0880">Kelch repeat</keyword>
<reference evidence="3" key="1">
    <citation type="submission" date="2020-04" db="EMBL/GenBank/DDBJ databases">
        <authorList>
            <person name="Neveu A P."/>
        </authorList>
    </citation>
    <scope>NUCLEOTIDE SEQUENCE</scope>
    <source>
        <tissue evidence="3">Whole embryo</tissue>
    </source>
</reference>
<dbReference type="InterPro" id="IPR051746">
    <property type="entry name" value="Kelch_domain_containing_8"/>
</dbReference>
<protein>
    <submittedName>
        <fullName evidence="3">Kelch-like protein 12</fullName>
    </submittedName>
</protein>
<evidence type="ECO:0000313" key="3">
    <source>
        <dbReference type="EMBL" id="CAB3259391.1"/>
    </source>
</evidence>